<keyword evidence="1" id="KW-0479">Metal-binding</keyword>
<dbReference type="EC" id="3.4.13.19" evidence="1"/>
<keyword evidence="1" id="KW-0472">Membrane</keyword>
<dbReference type="EMBL" id="CP111012">
    <property type="protein sequence ID" value="WAQ93980.1"/>
    <property type="molecule type" value="Genomic_DNA"/>
</dbReference>
<keyword evidence="1" id="KW-0449">Lipoprotein</keyword>
<evidence type="ECO:0000313" key="3">
    <source>
        <dbReference type="Proteomes" id="UP001164746"/>
    </source>
</evidence>
<evidence type="ECO:0000313" key="2">
    <source>
        <dbReference type="EMBL" id="WAQ93980.1"/>
    </source>
</evidence>
<dbReference type="Gene3D" id="3.20.20.140">
    <property type="entry name" value="Metal-dependent hydrolases"/>
    <property type="match status" value="1"/>
</dbReference>
<comment type="subunit">
    <text evidence="1">Homodimer; disulfide-linked.</text>
</comment>
<comment type="subcellular location">
    <subcellularLocation>
        <location evidence="1">Membrane</location>
        <topology evidence="1">Lipid-anchor</topology>
        <topology evidence="1">GPI-anchor</topology>
    </subcellularLocation>
</comment>
<keyword evidence="3" id="KW-1185">Reference proteome</keyword>
<proteinExistence type="inferred from homology"/>
<gene>
    <name evidence="2" type="ORF">MAR_006451</name>
</gene>
<dbReference type="Pfam" id="PF01244">
    <property type="entry name" value="Peptidase_M19"/>
    <property type="match status" value="1"/>
</dbReference>
<dbReference type="InterPro" id="IPR008257">
    <property type="entry name" value="Pept_M19"/>
</dbReference>
<dbReference type="PANTHER" id="PTHR10443">
    <property type="entry name" value="MICROSOMAL DIPEPTIDASE"/>
    <property type="match status" value="1"/>
</dbReference>
<dbReference type="SUPFAM" id="SSF51556">
    <property type="entry name" value="Metallo-dependent hydrolases"/>
    <property type="match status" value="1"/>
</dbReference>
<keyword evidence="1" id="KW-0862">Zinc</keyword>
<keyword evidence="1" id="KW-0224">Dipeptidase</keyword>
<dbReference type="PANTHER" id="PTHR10443:SF12">
    <property type="entry name" value="DIPEPTIDASE"/>
    <property type="match status" value="1"/>
</dbReference>
<dbReference type="InterPro" id="IPR032466">
    <property type="entry name" value="Metal_Hydrolase"/>
</dbReference>
<evidence type="ECO:0000256" key="1">
    <source>
        <dbReference type="RuleBase" id="RU341113"/>
    </source>
</evidence>
<comment type="similarity">
    <text evidence="1">Belongs to the metallo-dependent hydrolases superfamily. Peptidase M19 family.</text>
</comment>
<comment type="catalytic activity">
    <reaction evidence="1">
        <text>an L-aminoacyl-L-amino acid + H2O = 2 an L-alpha-amino acid</text>
        <dbReference type="Rhea" id="RHEA:48940"/>
        <dbReference type="ChEBI" id="CHEBI:15377"/>
        <dbReference type="ChEBI" id="CHEBI:59869"/>
        <dbReference type="ChEBI" id="CHEBI:77460"/>
        <dbReference type="EC" id="3.4.13.19"/>
    </reaction>
</comment>
<name>A0ABY7DG42_MYAAR</name>
<keyword evidence="1" id="KW-0482">Metalloprotease</keyword>
<keyword evidence="1" id="KW-0645">Protease</keyword>
<dbReference type="PROSITE" id="PS51365">
    <property type="entry name" value="RENAL_DIPEPTIDASE_2"/>
    <property type="match status" value="1"/>
</dbReference>
<comment type="cofactor">
    <cofactor evidence="1">
        <name>Zn(2+)</name>
        <dbReference type="ChEBI" id="CHEBI:29105"/>
    </cofactor>
</comment>
<organism evidence="2 3">
    <name type="scientific">Mya arenaria</name>
    <name type="common">Soft-shell clam</name>
    <dbReference type="NCBI Taxonomy" id="6604"/>
    <lineage>
        <taxon>Eukaryota</taxon>
        <taxon>Metazoa</taxon>
        <taxon>Spiralia</taxon>
        <taxon>Lophotrochozoa</taxon>
        <taxon>Mollusca</taxon>
        <taxon>Bivalvia</taxon>
        <taxon>Autobranchia</taxon>
        <taxon>Heteroconchia</taxon>
        <taxon>Euheterodonta</taxon>
        <taxon>Imparidentia</taxon>
        <taxon>Neoheterodontei</taxon>
        <taxon>Myida</taxon>
        <taxon>Myoidea</taxon>
        <taxon>Myidae</taxon>
        <taxon>Mya</taxon>
    </lineage>
</organism>
<keyword evidence="1" id="KW-1015">Disulfide bond</keyword>
<dbReference type="Proteomes" id="UP001164746">
    <property type="component" value="Chromosome 1"/>
</dbReference>
<keyword evidence="1" id="KW-0336">GPI-anchor</keyword>
<sequence>MNRIGMLVDLSHAAKATMISTLEIASAPVIFSHSSAFSLCNHFRNKLNGGLVMVNFYDRYITCFPSNETIATLSQVADHIEHIENLIGVDHVGIGADYDGVPTHPVGLEDVSTYPMLFAELVRRGWNEVDLQKLAGRNLIRVFRQAEKVKAEMAHLPPQESHLPFDTAYPSETCHTRQ</sequence>
<keyword evidence="1" id="KW-0378">Hydrolase</keyword>
<protein>
    <recommendedName>
        <fullName evidence="1">Dipeptidase</fullName>
        <ecNumber evidence="1">3.4.13.19</ecNumber>
    </recommendedName>
</protein>
<keyword evidence="1" id="KW-0325">Glycoprotein</keyword>
<accession>A0ABY7DG42</accession>
<reference evidence="2" key="1">
    <citation type="submission" date="2022-11" db="EMBL/GenBank/DDBJ databases">
        <title>Centuries of genome instability and evolution in soft-shell clam transmissible cancer (bioRxiv).</title>
        <authorList>
            <person name="Hart S.F.M."/>
            <person name="Yonemitsu M.A."/>
            <person name="Giersch R.M."/>
            <person name="Beal B.F."/>
            <person name="Arriagada G."/>
            <person name="Davis B.W."/>
            <person name="Ostrander E.A."/>
            <person name="Goff S.P."/>
            <person name="Metzger M.J."/>
        </authorList>
    </citation>
    <scope>NUCLEOTIDE SEQUENCE</scope>
    <source>
        <strain evidence="2">MELC-2E11</strain>
        <tissue evidence="2">Siphon/mantle</tissue>
    </source>
</reference>